<keyword evidence="4" id="KW-1185">Reference proteome</keyword>
<dbReference type="SMART" id="SM00476">
    <property type="entry name" value="DNaseIc"/>
    <property type="match status" value="1"/>
</dbReference>
<dbReference type="EMBL" id="SJPN01000003">
    <property type="protein sequence ID" value="TWU04634.1"/>
    <property type="molecule type" value="Genomic_DNA"/>
</dbReference>
<evidence type="ECO:0000313" key="3">
    <source>
        <dbReference type="EMBL" id="TWU04634.1"/>
    </source>
</evidence>
<evidence type="ECO:0000313" key="4">
    <source>
        <dbReference type="Proteomes" id="UP000320176"/>
    </source>
</evidence>
<name>A0A5C6B2J6_9BACT</name>
<keyword evidence="2" id="KW-0378">Hydrolase</keyword>
<dbReference type="RefSeq" id="WP_146520022.1">
    <property type="nucleotide sequence ID" value="NZ_CP151726.1"/>
</dbReference>
<dbReference type="OrthoDB" id="5500612at2"/>
<protein>
    <recommendedName>
        <fullName evidence="5">Endonuclease/Exonuclease/phosphatase family protein</fullName>
    </recommendedName>
</protein>
<dbReference type="PANTHER" id="PTHR11371">
    <property type="entry name" value="DEOXYRIBONUCLEASE"/>
    <property type="match status" value="1"/>
</dbReference>
<dbReference type="SUPFAM" id="SSF56219">
    <property type="entry name" value="DNase I-like"/>
    <property type="match status" value="1"/>
</dbReference>
<evidence type="ECO:0000256" key="1">
    <source>
        <dbReference type="ARBA" id="ARBA00022722"/>
    </source>
</evidence>
<dbReference type="Gene3D" id="3.60.10.10">
    <property type="entry name" value="Endonuclease/exonuclease/phosphatase"/>
    <property type="match status" value="1"/>
</dbReference>
<dbReference type="GO" id="GO:0006308">
    <property type="term" value="P:DNA catabolic process"/>
    <property type="evidence" value="ECO:0007669"/>
    <property type="project" value="InterPro"/>
</dbReference>
<reference evidence="3 4" key="1">
    <citation type="submission" date="2019-02" db="EMBL/GenBank/DDBJ databases">
        <title>Deep-cultivation of Planctomycetes and their phenomic and genomic characterization uncovers novel biology.</title>
        <authorList>
            <person name="Wiegand S."/>
            <person name="Jogler M."/>
            <person name="Boedeker C."/>
            <person name="Pinto D."/>
            <person name="Vollmers J."/>
            <person name="Rivas-Marin E."/>
            <person name="Kohn T."/>
            <person name="Peeters S.H."/>
            <person name="Heuer A."/>
            <person name="Rast P."/>
            <person name="Oberbeckmann S."/>
            <person name="Bunk B."/>
            <person name="Jeske O."/>
            <person name="Meyerdierks A."/>
            <person name="Storesund J.E."/>
            <person name="Kallscheuer N."/>
            <person name="Luecker S."/>
            <person name="Lage O.M."/>
            <person name="Pohl T."/>
            <person name="Merkel B.J."/>
            <person name="Hornburger P."/>
            <person name="Mueller R.-W."/>
            <person name="Bruemmer F."/>
            <person name="Labrenz M."/>
            <person name="Spormann A.M."/>
            <person name="Op Den Camp H."/>
            <person name="Overmann J."/>
            <person name="Amann R."/>
            <person name="Jetten M.S.M."/>
            <person name="Mascher T."/>
            <person name="Medema M.H."/>
            <person name="Devos D.P."/>
            <person name="Kaster A.-K."/>
            <person name="Ovreas L."/>
            <person name="Rohde M."/>
            <person name="Galperin M.Y."/>
            <person name="Jogler C."/>
        </authorList>
    </citation>
    <scope>NUCLEOTIDE SEQUENCE [LARGE SCALE GENOMIC DNA]</scope>
    <source>
        <strain evidence="3 4">Pla52n</strain>
    </source>
</reference>
<sequence>MGDETRSSRLPSTLIVLALVGGGFYFLSRYQVTGLDAISVRPRANVQDADHNDDGYGNPLGDSTMFVGITREPGLDSFDNPFDAPLIRNDAVLADLAPSAADELVTSRIRRIRNLRIGSWALNGFGPSKLNNDLARRNIVRIAHQFDVLALQEISTPERDIIPRLVDTLNEGGRSYEYVLGETTGPHGYPEQLAILFDTETVRVDRTQVYSVADPGGNMTYAPLVAWFRAARPKPQNAWTFSIVNVHINLQRAGAEVALMPGLFQSVRSDGRGEDDVVMLGLLQADDRYMIPQIMGDNMVASVRSVPTDIFGRHQTGNVLIDPVPTSEYLGRGGALDFLRNYNLSISEAETVSSQLPVFAEFSAIEGGEL</sequence>
<dbReference type="GO" id="GO:0004536">
    <property type="term" value="F:DNA nuclease activity"/>
    <property type="evidence" value="ECO:0007669"/>
    <property type="project" value="InterPro"/>
</dbReference>
<dbReference type="PANTHER" id="PTHR11371:SF31">
    <property type="entry name" value="EXTRACELLULAR NUCLEASE"/>
    <property type="match status" value="1"/>
</dbReference>
<accession>A0A5C6B2J6</accession>
<organism evidence="3 4">
    <name type="scientific">Stieleria varia</name>
    <dbReference type="NCBI Taxonomy" id="2528005"/>
    <lineage>
        <taxon>Bacteria</taxon>
        <taxon>Pseudomonadati</taxon>
        <taxon>Planctomycetota</taxon>
        <taxon>Planctomycetia</taxon>
        <taxon>Pirellulales</taxon>
        <taxon>Pirellulaceae</taxon>
        <taxon>Stieleria</taxon>
    </lineage>
</organism>
<dbReference type="InterPro" id="IPR016202">
    <property type="entry name" value="DNase_I"/>
</dbReference>
<keyword evidence="1" id="KW-0540">Nuclease</keyword>
<proteinExistence type="predicted"/>
<gene>
    <name evidence="3" type="ORF">Pla52n_26760</name>
</gene>
<dbReference type="InterPro" id="IPR036691">
    <property type="entry name" value="Endo/exonu/phosph_ase_sf"/>
</dbReference>
<dbReference type="Proteomes" id="UP000320176">
    <property type="component" value="Unassembled WGS sequence"/>
</dbReference>
<dbReference type="GO" id="GO:0016787">
    <property type="term" value="F:hydrolase activity"/>
    <property type="evidence" value="ECO:0007669"/>
    <property type="project" value="UniProtKB-KW"/>
</dbReference>
<dbReference type="PRINTS" id="PR00130">
    <property type="entry name" value="DNASEI"/>
</dbReference>
<evidence type="ECO:0000256" key="2">
    <source>
        <dbReference type="ARBA" id="ARBA00022801"/>
    </source>
</evidence>
<comment type="caution">
    <text evidence="3">The sequence shown here is derived from an EMBL/GenBank/DDBJ whole genome shotgun (WGS) entry which is preliminary data.</text>
</comment>
<dbReference type="AlphaFoldDB" id="A0A5C6B2J6"/>
<evidence type="ECO:0008006" key="5">
    <source>
        <dbReference type="Google" id="ProtNLM"/>
    </source>
</evidence>